<dbReference type="Pfam" id="PF00232">
    <property type="entry name" value="Glyco_hydro_1"/>
    <property type="match status" value="2"/>
</dbReference>
<name>A0AA39RGA9_ACESA</name>
<proteinExistence type="inferred from homology"/>
<comment type="caution">
    <text evidence="6">The sequence shown here is derived from an EMBL/GenBank/DDBJ whole genome shotgun (WGS) entry which is preliminary data.</text>
</comment>
<dbReference type="PANTHER" id="PTHR10353">
    <property type="entry name" value="GLYCOSYL HYDROLASE"/>
    <property type="match status" value="1"/>
</dbReference>
<dbReference type="Gene3D" id="3.20.20.80">
    <property type="entry name" value="Glycosidases"/>
    <property type="match status" value="2"/>
</dbReference>
<dbReference type="EMBL" id="JAUESC010000387">
    <property type="protein sequence ID" value="KAK0573066.1"/>
    <property type="molecule type" value="Genomic_DNA"/>
</dbReference>
<organism evidence="6 7">
    <name type="scientific">Acer saccharum</name>
    <name type="common">Sugar maple</name>
    <dbReference type="NCBI Taxonomy" id="4024"/>
    <lineage>
        <taxon>Eukaryota</taxon>
        <taxon>Viridiplantae</taxon>
        <taxon>Streptophyta</taxon>
        <taxon>Embryophyta</taxon>
        <taxon>Tracheophyta</taxon>
        <taxon>Spermatophyta</taxon>
        <taxon>Magnoliopsida</taxon>
        <taxon>eudicotyledons</taxon>
        <taxon>Gunneridae</taxon>
        <taxon>Pentapetalae</taxon>
        <taxon>rosids</taxon>
        <taxon>malvids</taxon>
        <taxon>Sapindales</taxon>
        <taxon>Sapindaceae</taxon>
        <taxon>Hippocastanoideae</taxon>
        <taxon>Acereae</taxon>
        <taxon>Acer</taxon>
    </lineage>
</organism>
<dbReference type="InterPro" id="IPR033132">
    <property type="entry name" value="GH_1_N_CS"/>
</dbReference>
<dbReference type="FunFam" id="3.20.20.80:FF:000020">
    <property type="entry name" value="Beta-glucosidase 12"/>
    <property type="match status" value="1"/>
</dbReference>
<evidence type="ECO:0000256" key="1">
    <source>
        <dbReference type="ARBA" id="ARBA00010838"/>
    </source>
</evidence>
<dbReference type="SUPFAM" id="SSF51445">
    <property type="entry name" value="(Trans)glycosidases"/>
    <property type="match status" value="2"/>
</dbReference>
<keyword evidence="3 5" id="KW-0326">Glycosidase</keyword>
<feature type="active site" description="Nucleophile" evidence="4">
    <location>
        <position position="352"/>
    </location>
</feature>
<dbReference type="InterPro" id="IPR018120">
    <property type="entry name" value="Glyco_hydro_1_AS"/>
</dbReference>
<dbReference type="GO" id="GO:0005975">
    <property type="term" value="P:carbohydrate metabolic process"/>
    <property type="evidence" value="ECO:0007669"/>
    <property type="project" value="InterPro"/>
</dbReference>
<dbReference type="PANTHER" id="PTHR10353:SF44">
    <property type="entry name" value="BETA-GLUCOSIDASE 17"/>
    <property type="match status" value="1"/>
</dbReference>
<gene>
    <name evidence="6" type="ORF">LWI29_002505</name>
</gene>
<reference evidence="6" key="2">
    <citation type="submission" date="2023-06" db="EMBL/GenBank/DDBJ databases">
        <authorList>
            <person name="Swenson N.G."/>
            <person name="Wegrzyn J.L."/>
            <person name="Mcevoy S.L."/>
        </authorList>
    </citation>
    <scope>NUCLEOTIDE SEQUENCE</scope>
    <source>
        <strain evidence="6">NS2018</strain>
        <tissue evidence="6">Leaf</tissue>
    </source>
</reference>
<dbReference type="AlphaFoldDB" id="A0AA39RGA9"/>
<keyword evidence="7" id="KW-1185">Reference proteome</keyword>
<evidence type="ECO:0000313" key="7">
    <source>
        <dbReference type="Proteomes" id="UP001168877"/>
    </source>
</evidence>
<dbReference type="Proteomes" id="UP001168877">
    <property type="component" value="Unassembled WGS sequence"/>
</dbReference>
<evidence type="ECO:0000256" key="3">
    <source>
        <dbReference type="ARBA" id="ARBA00023295"/>
    </source>
</evidence>
<feature type="active site" description="Nucleophile" evidence="4">
    <location>
        <position position="963"/>
    </location>
</feature>
<sequence length="1070" mass="122215">MKIRNLLFINYYLLALTIFFLEYTQSLKPRHDDFYSTELNRSSFPAGFLFGAGSSAYQEDIARMKNIGLDTFRISISWPRVLPRIQPFVTIFHWDLPQALEDEYGGFLSPKIVDDYRDYADFCFQEFGDRVKYWITLNEPSLFSSRGYASGIFAPGRCSNYIGNCSRGNSATESYLVTHHLILSHANAVKLYRDKYQTSQKGIVGIVVGSRWQVPKFQTVSSRKAALRALDFQFGWVVHPMTNGDYPKTMRCLVGNRLPNFTNEESILIKGTLDFVGLNYYTSLYADDATSYSSVFLSYTTDSHVNDTAEKNGIPIGELAGGNWLYMYPKGIREFVLYVKRKYSGLPIYITENGMADNNNNSFPIDEALDDDLRIKYHHLHLSYLLQAIKMGADVRGYSIWSFMDDFEWNWGYTLRFGLTYVDYNNELKRYLKKSAFWFKNFLQMENSTSDSSLLISQKGLIGISIHTQWIVPKFQTIASKKAAFRALDFKIGCCKFFGVGSFSGWTGLILTSLSQAKPTSQGISLGYLNLYMIISSRVGKMKAEGQSLAVHHLLVSICLLSLLSIELCHSSNHDHPPININRSSFPAGFIFGAGSSAYQYEGAAYIDGRKPSIWDTFTKDQPEKILDHSNGNVADNFYYRYEEDIALMKKIGLDSFRFSISWPRIFPQGKISGGVNQEGVDFYNYLINQLISNGIEPFVTLFHWDLPQTLQDEYGGFLSPKVVKDFGDYVDFCFKEFGDRVKHWVTVNEANLFSATGYSTGTEAPGRCSNYMGNCPEGNSATEPYIAAHHLILCHAYAVKLYRRNYQATQKGLIGISIYSFWAVPKYDTVASDKAASRVLDFSFGWIFHPITYGNYPKIMRSMVGNRLPKFTKYESEMVKGSIDFVGVNYYTAFYADDMTSYSTVNLSYTTDSHVNITSEKNGIPIGQSTGSSWLYIYPDGLREMLLYIKRKYNPPSIYITENGLGDVNSTSWPINKGINDSLRIKYHSLHLSSLLRTIKEGVNVRGYYIWSFLDNFEWDSGYTYRFGITFVDYKDKLKRYPKHSALWFKNFLHKENTTIDQPTMLYSQ</sequence>
<dbReference type="InterPro" id="IPR017853">
    <property type="entry name" value="GH"/>
</dbReference>
<comment type="similarity">
    <text evidence="1">Belongs to the glycosyl hydrolase 1 family.</text>
</comment>
<dbReference type="PROSITE" id="PS00572">
    <property type="entry name" value="GLYCOSYL_HYDROL_F1_1"/>
    <property type="match status" value="2"/>
</dbReference>
<dbReference type="InterPro" id="IPR001360">
    <property type="entry name" value="Glyco_hydro_1"/>
</dbReference>
<reference evidence="6" key="1">
    <citation type="journal article" date="2022" name="Plant J.">
        <title>Strategies of tolerance reflected in two North American maple genomes.</title>
        <authorList>
            <person name="McEvoy S.L."/>
            <person name="Sezen U.U."/>
            <person name="Trouern-Trend A."/>
            <person name="McMahon S.M."/>
            <person name="Schaberg P.G."/>
            <person name="Yang J."/>
            <person name="Wegrzyn J.L."/>
            <person name="Swenson N.G."/>
        </authorList>
    </citation>
    <scope>NUCLEOTIDE SEQUENCE</scope>
    <source>
        <strain evidence="6">NS2018</strain>
    </source>
</reference>
<keyword evidence="2 5" id="KW-0378">Hydrolase</keyword>
<dbReference type="PROSITE" id="PS00653">
    <property type="entry name" value="GLYCOSYL_HYDROL_F1_2"/>
    <property type="match status" value="1"/>
</dbReference>
<protein>
    <submittedName>
        <fullName evidence="6">Uncharacterized protein</fullName>
    </submittedName>
</protein>
<dbReference type="FunFam" id="3.20.20.80:FF:000022">
    <property type="entry name" value="Beta-glucosidase 11"/>
    <property type="match status" value="1"/>
</dbReference>
<dbReference type="PRINTS" id="PR00131">
    <property type="entry name" value="GLHYDRLASE1"/>
</dbReference>
<evidence type="ECO:0000256" key="5">
    <source>
        <dbReference type="RuleBase" id="RU004468"/>
    </source>
</evidence>
<evidence type="ECO:0000256" key="2">
    <source>
        <dbReference type="ARBA" id="ARBA00022801"/>
    </source>
</evidence>
<evidence type="ECO:0000313" key="6">
    <source>
        <dbReference type="EMBL" id="KAK0573066.1"/>
    </source>
</evidence>
<evidence type="ECO:0000256" key="4">
    <source>
        <dbReference type="PROSITE-ProRule" id="PRU10055"/>
    </source>
</evidence>
<dbReference type="GO" id="GO:0047782">
    <property type="term" value="F:coniferin beta-glucosidase activity"/>
    <property type="evidence" value="ECO:0007669"/>
    <property type="project" value="UniProtKB-ARBA"/>
</dbReference>
<accession>A0AA39RGA9</accession>